<organism evidence="5 6">
    <name type="scientific">Mizuhopecten yessoensis</name>
    <name type="common">Japanese scallop</name>
    <name type="synonym">Patinopecten yessoensis</name>
    <dbReference type="NCBI Taxonomy" id="6573"/>
    <lineage>
        <taxon>Eukaryota</taxon>
        <taxon>Metazoa</taxon>
        <taxon>Spiralia</taxon>
        <taxon>Lophotrochozoa</taxon>
        <taxon>Mollusca</taxon>
        <taxon>Bivalvia</taxon>
        <taxon>Autobranchia</taxon>
        <taxon>Pteriomorphia</taxon>
        <taxon>Pectinida</taxon>
        <taxon>Pectinoidea</taxon>
        <taxon>Pectinidae</taxon>
        <taxon>Mizuhopecten</taxon>
    </lineage>
</organism>
<dbReference type="EMBL" id="NEDP02005460">
    <property type="protein sequence ID" value="OWF40556.1"/>
    <property type="molecule type" value="Genomic_DNA"/>
</dbReference>
<evidence type="ECO:0000259" key="3">
    <source>
        <dbReference type="Pfam" id="PF16040"/>
    </source>
</evidence>
<sequence>MQNRSTPNHDNFRSREHPVENDDCCSVCCCCCCSIWLYLFCCRSMKRTLRVKLLWGYMMILGLTAGVVTGLVIFGSVDTEMAISDMRVIDQKLSHIFCDSVDIESDDFESLFDAYFMQDTPKIDPDKREIYNETYSQFVEQNSNVYKQFYLLAGSTVKLTGEVDSFIDLNLISGQDNFNKYIDNGMDCVECVLDDSGLFDRGQNHIKFDIQETGLYFFVFVSRLADTWMELRFSLRRTVYDTSESLVHCDYSTSCVFDYDMTQTGTPVVIIHAKNSDKEHYDERTFTITTSCVARSWLYVLIFLGIPSLLSIVISVIIIRRCSDPQPEVTYVRQRPHERTPLLWDTVRAPAVVVLPPKYEDIVRTDNDLPSYEEATASMSSVVIQSSNQTNTS</sequence>
<feature type="domain" description="E3 ubiquitin-protein ligase APD1-4 N-terminal" evidence="3">
    <location>
        <begin position="110"/>
        <end position="165"/>
    </location>
</feature>
<accession>A0A210PVR1</accession>
<dbReference type="PANTHER" id="PTHR39077:SF1">
    <property type="entry name" value="E3 UBIQUITIN-PROTEIN LIGASE APD1-4 MIDDLE DOMAIN-CONTAINING PROTEIN"/>
    <property type="match status" value="1"/>
</dbReference>
<feature type="region of interest" description="Disordered" evidence="1">
    <location>
        <begin position="1"/>
        <end position="20"/>
    </location>
</feature>
<dbReference type="Pfam" id="PF16040">
    <property type="entry name" value="APD1-4_N"/>
    <property type="match status" value="1"/>
</dbReference>
<keyword evidence="6" id="KW-1185">Reference proteome</keyword>
<evidence type="ECO:0000256" key="1">
    <source>
        <dbReference type="SAM" id="MobiDB-lite"/>
    </source>
</evidence>
<evidence type="ECO:0000313" key="5">
    <source>
        <dbReference type="EMBL" id="OWF40556.1"/>
    </source>
</evidence>
<feature type="compositionally biased region" description="Basic and acidic residues" evidence="1">
    <location>
        <begin position="10"/>
        <end position="20"/>
    </location>
</feature>
<evidence type="ECO:0000256" key="2">
    <source>
        <dbReference type="SAM" id="Phobius"/>
    </source>
</evidence>
<keyword evidence="2" id="KW-0472">Membrane</keyword>
<keyword evidence="2" id="KW-1133">Transmembrane helix</keyword>
<keyword evidence="2" id="KW-0812">Transmembrane</keyword>
<dbReference type="InterPro" id="IPR032010">
    <property type="entry name" value="APD1-4_M"/>
</dbReference>
<name>A0A210PVR1_MIZYE</name>
<gene>
    <name evidence="5" type="ORF">KP79_PYT19990</name>
</gene>
<dbReference type="OrthoDB" id="6375539at2759"/>
<protein>
    <submittedName>
        <fullName evidence="5">Uncharacterized protein</fullName>
    </submittedName>
</protein>
<dbReference type="Pfam" id="PF16041">
    <property type="entry name" value="APD1-4_M"/>
    <property type="match status" value="1"/>
</dbReference>
<dbReference type="AlphaFoldDB" id="A0A210PVR1"/>
<dbReference type="Proteomes" id="UP000242188">
    <property type="component" value="Unassembled WGS sequence"/>
</dbReference>
<feature type="domain" description="E3 ubiquitin-protein ligase APD1-4 middle" evidence="4">
    <location>
        <begin position="206"/>
        <end position="311"/>
    </location>
</feature>
<feature type="transmembrane region" description="Helical" evidence="2">
    <location>
        <begin position="297"/>
        <end position="319"/>
    </location>
</feature>
<comment type="caution">
    <text evidence="5">The sequence shown here is derived from an EMBL/GenBank/DDBJ whole genome shotgun (WGS) entry which is preliminary data.</text>
</comment>
<reference evidence="5 6" key="1">
    <citation type="journal article" date="2017" name="Nat. Ecol. Evol.">
        <title>Scallop genome provides insights into evolution of bilaterian karyotype and development.</title>
        <authorList>
            <person name="Wang S."/>
            <person name="Zhang J."/>
            <person name="Jiao W."/>
            <person name="Li J."/>
            <person name="Xun X."/>
            <person name="Sun Y."/>
            <person name="Guo X."/>
            <person name="Huan P."/>
            <person name="Dong B."/>
            <person name="Zhang L."/>
            <person name="Hu X."/>
            <person name="Sun X."/>
            <person name="Wang J."/>
            <person name="Zhao C."/>
            <person name="Wang Y."/>
            <person name="Wang D."/>
            <person name="Huang X."/>
            <person name="Wang R."/>
            <person name="Lv J."/>
            <person name="Li Y."/>
            <person name="Zhang Z."/>
            <person name="Liu B."/>
            <person name="Lu W."/>
            <person name="Hui Y."/>
            <person name="Liang J."/>
            <person name="Zhou Z."/>
            <person name="Hou R."/>
            <person name="Li X."/>
            <person name="Liu Y."/>
            <person name="Li H."/>
            <person name="Ning X."/>
            <person name="Lin Y."/>
            <person name="Zhao L."/>
            <person name="Xing Q."/>
            <person name="Dou J."/>
            <person name="Li Y."/>
            <person name="Mao J."/>
            <person name="Guo H."/>
            <person name="Dou H."/>
            <person name="Li T."/>
            <person name="Mu C."/>
            <person name="Jiang W."/>
            <person name="Fu Q."/>
            <person name="Fu X."/>
            <person name="Miao Y."/>
            <person name="Liu J."/>
            <person name="Yu Q."/>
            <person name="Li R."/>
            <person name="Liao H."/>
            <person name="Li X."/>
            <person name="Kong Y."/>
            <person name="Jiang Z."/>
            <person name="Chourrout D."/>
            <person name="Li R."/>
            <person name="Bao Z."/>
        </authorList>
    </citation>
    <scope>NUCLEOTIDE SEQUENCE [LARGE SCALE GENOMIC DNA]</scope>
    <source>
        <strain evidence="5 6">PY_sf001</strain>
    </source>
</reference>
<feature type="transmembrane region" description="Helical" evidence="2">
    <location>
        <begin position="53"/>
        <end position="77"/>
    </location>
</feature>
<proteinExistence type="predicted"/>
<evidence type="ECO:0000313" key="6">
    <source>
        <dbReference type="Proteomes" id="UP000242188"/>
    </source>
</evidence>
<dbReference type="PANTHER" id="PTHR39077">
    <property type="entry name" value="DUF4793 DOMAIN-CONTAINING PROTEIN"/>
    <property type="match status" value="1"/>
</dbReference>
<dbReference type="InterPro" id="IPR032008">
    <property type="entry name" value="APD1-4_N"/>
</dbReference>
<evidence type="ECO:0000259" key="4">
    <source>
        <dbReference type="Pfam" id="PF16041"/>
    </source>
</evidence>